<dbReference type="PANTHER" id="PTHR31142">
    <property type="entry name" value="TOBAMOVIRUS MULTIPLICATION PROTEIN 1-LIKE ISOFORM X1"/>
    <property type="match status" value="1"/>
</dbReference>
<organism evidence="9 10">
    <name type="scientific">Dictyostelium discoideum</name>
    <name type="common">Social amoeba</name>
    <dbReference type="NCBI Taxonomy" id="44689"/>
    <lineage>
        <taxon>Eukaryota</taxon>
        <taxon>Amoebozoa</taxon>
        <taxon>Evosea</taxon>
        <taxon>Eumycetozoa</taxon>
        <taxon>Dictyostelia</taxon>
        <taxon>Dictyosteliales</taxon>
        <taxon>Dictyosteliaceae</taxon>
        <taxon>Dictyostelium</taxon>
    </lineage>
</organism>
<feature type="transmembrane region" description="Helical" evidence="7">
    <location>
        <begin position="230"/>
        <end position="250"/>
    </location>
</feature>
<feature type="transmembrane region" description="Helical" evidence="7">
    <location>
        <begin position="151"/>
        <end position="171"/>
    </location>
</feature>
<dbReference type="eggNOG" id="ENOG502RCK7">
    <property type="taxonomic scope" value="Eukaryota"/>
</dbReference>
<accession>Q555J6</accession>
<proteinExistence type="inferred from homology"/>
<evidence type="ECO:0000256" key="4">
    <source>
        <dbReference type="ARBA" id="ARBA00022989"/>
    </source>
</evidence>
<feature type="domain" description="THH1/TOM1/TOM3" evidence="8">
    <location>
        <begin position="73"/>
        <end position="279"/>
    </location>
</feature>
<feature type="transmembrane region" description="Helical" evidence="7">
    <location>
        <begin position="304"/>
        <end position="324"/>
    </location>
</feature>
<protein>
    <recommendedName>
        <fullName evidence="8">THH1/TOM1/TOM3 domain-containing protein</fullName>
    </recommendedName>
</protein>
<dbReference type="InParanoid" id="Q86HL2"/>
<reference evidence="9 10" key="1">
    <citation type="journal article" date="2005" name="Nature">
        <title>The genome of the social amoeba Dictyostelium discoideum.</title>
        <authorList>
            <consortium name="The Dictyostelium discoideum Sequencing Consortium"/>
            <person name="Eichinger L."/>
            <person name="Pachebat J.A."/>
            <person name="Glockner G."/>
            <person name="Rajandream M.A."/>
            <person name="Sucgang R."/>
            <person name="Berriman M."/>
            <person name="Song J."/>
            <person name="Olsen R."/>
            <person name="Szafranski K."/>
            <person name="Xu Q."/>
            <person name="Tunggal B."/>
            <person name="Kummerfeld S."/>
            <person name="Madera M."/>
            <person name="Konfortov B.A."/>
            <person name="Rivero F."/>
            <person name="Bankier A.T."/>
            <person name="Lehmann R."/>
            <person name="Hamlin N."/>
            <person name="Davies R."/>
            <person name="Gaudet P."/>
            <person name="Fey P."/>
            <person name="Pilcher K."/>
            <person name="Chen G."/>
            <person name="Saunders D."/>
            <person name="Sodergren E."/>
            <person name="Davis P."/>
            <person name="Kerhornou A."/>
            <person name="Nie X."/>
            <person name="Hall N."/>
            <person name="Anjard C."/>
            <person name="Hemphill L."/>
            <person name="Bason N."/>
            <person name="Farbrother P."/>
            <person name="Desany B."/>
            <person name="Just E."/>
            <person name="Morio T."/>
            <person name="Rost R."/>
            <person name="Churcher C."/>
            <person name="Cooper J."/>
            <person name="Haydock S."/>
            <person name="van Driessche N."/>
            <person name="Cronin A."/>
            <person name="Goodhead I."/>
            <person name="Muzny D."/>
            <person name="Mourier T."/>
            <person name="Pain A."/>
            <person name="Lu M."/>
            <person name="Harper D."/>
            <person name="Lindsay R."/>
            <person name="Hauser H."/>
            <person name="James K."/>
            <person name="Quiles M."/>
            <person name="Madan Babu M."/>
            <person name="Saito T."/>
            <person name="Buchrieser C."/>
            <person name="Wardroper A."/>
            <person name="Felder M."/>
            <person name="Thangavelu M."/>
            <person name="Johnson D."/>
            <person name="Knights A."/>
            <person name="Loulseged H."/>
            <person name="Mungall K."/>
            <person name="Oliver K."/>
            <person name="Price C."/>
            <person name="Quail M.A."/>
            <person name="Urushihara H."/>
            <person name="Hernandez J."/>
            <person name="Rabbinowitsch E."/>
            <person name="Steffen D."/>
            <person name="Sanders M."/>
            <person name="Ma J."/>
            <person name="Kohara Y."/>
            <person name="Sharp S."/>
            <person name="Simmonds M."/>
            <person name="Spiegler S."/>
            <person name="Tivey A."/>
            <person name="Sugano S."/>
            <person name="White B."/>
            <person name="Walker D."/>
            <person name="Woodward J."/>
            <person name="Winckler T."/>
            <person name="Tanaka Y."/>
            <person name="Shaulsky G."/>
            <person name="Schleicher M."/>
            <person name="Weinstock G."/>
            <person name="Rosenthal A."/>
            <person name="Cox E.C."/>
            <person name="Chisholm R.L."/>
            <person name="Gibbs R."/>
            <person name="Loomis W.F."/>
            <person name="Platzer M."/>
            <person name="Kay R.R."/>
            <person name="Williams J."/>
            <person name="Dear P.H."/>
            <person name="Noegel A.A."/>
            <person name="Barrell B."/>
            <person name="Kuspa A."/>
        </authorList>
    </citation>
    <scope>NUCLEOTIDE SEQUENCE [LARGE SCALE GENOMIC DNA]</scope>
    <source>
        <strain evidence="9 10">AX4</strain>
    </source>
</reference>
<dbReference type="InterPro" id="IPR040226">
    <property type="entry name" value="THH1/TOM1/TOM3"/>
</dbReference>
<dbReference type="dictyBase" id="DDB_G0274533"/>
<dbReference type="GO" id="GO:0012505">
    <property type="term" value="C:endomembrane system"/>
    <property type="evidence" value="ECO:0007669"/>
    <property type="project" value="UniProtKB-SubCell"/>
</dbReference>
<evidence type="ECO:0000256" key="5">
    <source>
        <dbReference type="ARBA" id="ARBA00023136"/>
    </source>
</evidence>
<evidence type="ECO:0000256" key="3">
    <source>
        <dbReference type="ARBA" id="ARBA00022692"/>
    </source>
</evidence>
<evidence type="ECO:0000313" key="9">
    <source>
        <dbReference type="EMBL" id="EAL70159.1"/>
    </source>
</evidence>
<name>Q86HL2_DICDI</name>
<feature type="transmembrane region" description="Helical" evidence="7">
    <location>
        <begin position="270"/>
        <end position="292"/>
    </location>
</feature>
<dbReference type="GeneID" id="8619500"/>
<keyword evidence="4 7" id="KW-1133">Transmembrane helix</keyword>
<feature type="transmembrane region" description="Helical" evidence="7">
    <location>
        <begin position="72"/>
        <end position="92"/>
    </location>
</feature>
<evidence type="ECO:0000256" key="2">
    <source>
        <dbReference type="ARBA" id="ARBA00006779"/>
    </source>
</evidence>
<dbReference type="KEGG" id="ddi:DDB_G0274533"/>
<dbReference type="Pfam" id="PF06454">
    <property type="entry name" value="THH1_TOM1-3_dom"/>
    <property type="match status" value="1"/>
</dbReference>
<dbReference type="RefSeq" id="XP_644071.1">
    <property type="nucleotide sequence ID" value="XM_638979.1"/>
</dbReference>
<evidence type="ECO:0000259" key="8">
    <source>
        <dbReference type="Pfam" id="PF06454"/>
    </source>
</evidence>
<dbReference type="PaxDb" id="44689-DDB0167750"/>
<feature type="compositionally biased region" description="Polar residues" evidence="6">
    <location>
        <begin position="347"/>
        <end position="358"/>
    </location>
</feature>
<dbReference type="InterPro" id="IPR009457">
    <property type="entry name" value="THH1/TOM1/TOM3_dom"/>
</dbReference>
<feature type="compositionally biased region" description="Polar residues" evidence="6">
    <location>
        <begin position="459"/>
        <end position="468"/>
    </location>
</feature>
<comment type="subcellular location">
    <subcellularLocation>
        <location evidence="1">Endomembrane system</location>
        <topology evidence="1">Multi-pass membrane protein</topology>
    </subcellularLocation>
</comment>
<feature type="compositionally biased region" description="Low complexity" evidence="6">
    <location>
        <begin position="469"/>
        <end position="484"/>
    </location>
</feature>
<feature type="compositionally biased region" description="Low complexity" evidence="6">
    <location>
        <begin position="491"/>
        <end position="517"/>
    </location>
</feature>
<dbReference type="EMBL" id="AAFI02000012">
    <property type="protein sequence ID" value="EAL70159.1"/>
    <property type="molecule type" value="Genomic_DNA"/>
</dbReference>
<gene>
    <name evidence="9" type="ORF">DDB_G0274533</name>
</gene>
<feature type="compositionally biased region" description="Gly residues" evidence="6">
    <location>
        <begin position="439"/>
        <end position="453"/>
    </location>
</feature>
<keyword evidence="5 7" id="KW-0472">Membrane</keyword>
<evidence type="ECO:0000256" key="1">
    <source>
        <dbReference type="ARBA" id="ARBA00004127"/>
    </source>
</evidence>
<evidence type="ECO:0000256" key="7">
    <source>
        <dbReference type="SAM" id="Phobius"/>
    </source>
</evidence>
<dbReference type="Proteomes" id="UP000002195">
    <property type="component" value="Unassembled WGS sequence"/>
</dbReference>
<evidence type="ECO:0000256" key="6">
    <source>
        <dbReference type="SAM" id="MobiDB-lite"/>
    </source>
</evidence>
<dbReference type="AlphaFoldDB" id="Q86HL2"/>
<comment type="caution">
    <text evidence="9">The sequence shown here is derived from an EMBL/GenBank/DDBJ whole genome shotgun (WGS) entry which is preliminary data.</text>
</comment>
<evidence type="ECO:0000313" key="10">
    <source>
        <dbReference type="Proteomes" id="UP000002195"/>
    </source>
</evidence>
<feature type="transmembrane region" description="Helical" evidence="7">
    <location>
        <begin position="112"/>
        <end position="131"/>
    </location>
</feature>
<comment type="similarity">
    <text evidence="2">Belongs to the plant tobamovirus multiplication TOM1 protein family.</text>
</comment>
<dbReference type="PANTHER" id="PTHR31142:SF33">
    <property type="entry name" value="EGF-LIKE DOMAIN-CONTAINING PROTEIN-RELATED"/>
    <property type="match status" value="1"/>
</dbReference>
<feature type="region of interest" description="Disordered" evidence="6">
    <location>
        <begin position="438"/>
        <end position="518"/>
    </location>
</feature>
<keyword evidence="3 7" id="KW-0812">Transmembrane</keyword>
<sequence>MTTNTTFNTGDVGVGGGSFDNINELSVGYCNGTSIFDCSSNGICINNICKCNRYYVGNQCELHYEDVLGSSYFAFIDVFFAVMSLLFIITLIQSYRSFKFWKTDKLVHKLKAINHIVVLIFLILRVLYFAFDPFGRSNLISPLGEEVMYNLPIYVLFTSYEILLLYWAHTYHSIAIKLSPHASRKAIDKTKPIFIIANSIWLLFEIFRVILGNIDSTKNNTGFYTAYNLYVIISIVLCLVGFATYGSLLIKKIKLIPEDKRKKKSTLRKLCFITVAVSVSLFTSIIPPSLFFFLGLSKKPEGNLALLAVVHSMEMFLVIELLFIMKPKEGSFVKNGDAEKQSKTNKKTNSFNTPSKTLDSIDMDTIESEYLENETTLENDLNIVNNNNNNTFQNITNNGGVGGASTDIDIINNNNYYKNFEKNNNNCNKISTLNHNNNNGGGDGASSDGGGSGISSANTSNVNSNESFISHQNNNQNHQNNNNNNDHHLIDNINSIINNNNNNNTNDNNSNNINNSNGENVVEIDTQDIIESDEINNITEINDESYADDLHHCTN</sequence>
<keyword evidence="10" id="KW-1185">Reference proteome</keyword>
<dbReference type="OMA" id="NHIVVLI"/>
<dbReference type="VEuPathDB" id="AmoebaDB:DDB_G0274533"/>
<feature type="transmembrane region" description="Helical" evidence="7">
    <location>
        <begin position="192"/>
        <end position="210"/>
    </location>
</feature>
<accession>Q86HL2</accession>
<dbReference type="HOGENOM" id="CLU_491294_0_0_1"/>
<feature type="region of interest" description="Disordered" evidence="6">
    <location>
        <begin position="335"/>
        <end position="358"/>
    </location>
</feature>